<accession>A0A7S4AFR1</accession>
<name>A0A7S4AFR1_9STRA</name>
<proteinExistence type="predicted"/>
<dbReference type="EMBL" id="HBIX01009032">
    <property type="protein sequence ID" value="CAE0714174.1"/>
    <property type="molecule type" value="Transcribed_RNA"/>
</dbReference>
<gene>
    <name evidence="2" type="ORF">PAUS00366_LOCUS6926</name>
</gene>
<protein>
    <submittedName>
        <fullName evidence="2">Uncharacterized protein</fullName>
    </submittedName>
</protein>
<dbReference type="AlphaFoldDB" id="A0A7S4AFR1"/>
<reference evidence="2" key="1">
    <citation type="submission" date="2021-01" db="EMBL/GenBank/DDBJ databases">
        <authorList>
            <person name="Corre E."/>
            <person name="Pelletier E."/>
            <person name="Niang G."/>
            <person name="Scheremetjew M."/>
            <person name="Finn R."/>
            <person name="Kale V."/>
            <person name="Holt S."/>
            <person name="Cochrane G."/>
            <person name="Meng A."/>
            <person name="Brown T."/>
            <person name="Cohen L."/>
        </authorList>
    </citation>
    <scope>NUCLEOTIDE SEQUENCE</scope>
    <source>
        <strain evidence="2">10249 10 AB</strain>
    </source>
</reference>
<sequence>MSSILPRPSDPTAILCQQFAMDAIKKGNLSDAVKMLDIVGTQTADAIILQLSMASQSGQSNESNPIIDLLYQQDSQTENIPSPVASLAALATELKTGKIPCSQFNHKWLQSLAPSVQRSRKCGRHRSRILGESSLSGVTPKNPVHDILFSTEIPESKLVWNEGPNREKENLLMLDNIQEWFGRRRPVVLGKEGAKSAEERGASTLAGILHSNDDDSFGGENDDAFKDGWVDGVGEGLKDEDKLSAYYRFSEGEEKNLSWREEGIADISKFENTAFIVGNSEGFNLQESTSSVDEGESGKVKALYDLVFGQSGVEQVSALAISAARGGSLDLGVMHGSDHVSRQKCTIEFWAWIPETVEKEIILVGRSCGSSAGDFDTVCRADKRNFLWELGLHKTGELEFRTIAGESVKTKPEKRDDDDDTPVNTVHFSRWNHICLIMKQESITSSVVSLLVRGTRMIDSKSLSFSPPDFEIDDFSGASAFDPMLETSHLVFGLDHAKHFKMTELRVWAWDRKDDDIKTFMTEYLECAEIKRKIKIKIKKKLGVDKGISLVPPKGLLAPPGGLKPLNNIPKGGLLAPPGGFKPPNESKNRPDNRRTGLLAPPKQSKEGDHSSPKKSTKADIDFGTSEFDSSTFDGFGGVSSDKGRDSSSSLSFASVGFGGRTSGSTFESELQGENLLDPAPDSPMKNTVFPAGKDKVVKDDVYKKKIEISPLWESAIPLSEQVRTSAASALIRGPPATRHFGGNRGGLPDYRELERFGVGAISICGSEKTIVWRDDQVPPGLTYPIGASGAIVSDQMDDDGSEFLCCFMAKDKRMVVFELSTRTIVVELQMTTKLNYWRFLPPEAGEDTLCFMLITPVGGFHWMPLDESPRPRQVWKRGPELQGKKIVFYEEGGTNGFNGPDMLSKVGLLLVTDSSDVADGGSLEAWLVPVCGDSQVISASYEILGACLCQPPGLELEPFMPLMLFVVEENKELIVCVSAVTQEGENSIGLTEVMTDALIEQGPHRSFDFEPPTLAMGTYPEVLCCSLGTTVVVIIRRKGIVVAYELAESGLELIAQENVGHYVVDAVMRYNASEGGAEIVLLMSDAENRRDGRVGTFCFRAAS</sequence>
<organism evidence="2">
    <name type="scientific">Pseudo-nitzschia australis</name>
    <dbReference type="NCBI Taxonomy" id="44445"/>
    <lineage>
        <taxon>Eukaryota</taxon>
        <taxon>Sar</taxon>
        <taxon>Stramenopiles</taxon>
        <taxon>Ochrophyta</taxon>
        <taxon>Bacillariophyta</taxon>
        <taxon>Bacillariophyceae</taxon>
        <taxon>Bacillariophycidae</taxon>
        <taxon>Bacillariales</taxon>
        <taxon>Bacillariaceae</taxon>
        <taxon>Pseudo-nitzschia</taxon>
    </lineage>
</organism>
<feature type="region of interest" description="Disordered" evidence="1">
    <location>
        <begin position="568"/>
        <end position="623"/>
    </location>
</feature>
<evidence type="ECO:0000256" key="1">
    <source>
        <dbReference type="SAM" id="MobiDB-lite"/>
    </source>
</evidence>
<feature type="compositionally biased region" description="Basic and acidic residues" evidence="1">
    <location>
        <begin position="585"/>
        <end position="595"/>
    </location>
</feature>
<evidence type="ECO:0000313" key="2">
    <source>
        <dbReference type="EMBL" id="CAE0714174.1"/>
    </source>
</evidence>
<feature type="region of interest" description="Disordered" evidence="1">
    <location>
        <begin position="664"/>
        <end position="688"/>
    </location>
</feature>
<feature type="compositionally biased region" description="Basic and acidic residues" evidence="1">
    <location>
        <begin position="604"/>
        <end position="621"/>
    </location>
</feature>